<reference evidence="13 14" key="1">
    <citation type="journal article" date="2015" name="Int. J. Syst. Evol. Microbiol.">
        <title>Erythrobacter atlanticus sp. nov., a bacterium from ocean sediment able to degrade polycyclic aromatic hydrocarbons.</title>
        <authorList>
            <person name="Zhuang L."/>
            <person name="Liu Y."/>
            <person name="Wang L."/>
            <person name="Wang W."/>
            <person name="Shao Z."/>
        </authorList>
    </citation>
    <scope>NUCLEOTIDE SEQUENCE [LARGE SCALE GENOMIC DNA]</scope>
    <source>
        <strain evidence="14">s21-N3</strain>
    </source>
</reference>
<dbReference type="EC" id="2.7.8.-" evidence="11"/>
<dbReference type="AlphaFoldDB" id="A0A0H4VX19"/>
<dbReference type="NCBIfam" id="TIGR04265">
    <property type="entry name" value="bac_cardiolipin"/>
    <property type="match status" value="1"/>
</dbReference>
<feature type="domain" description="PLD phosphodiesterase" evidence="12">
    <location>
        <begin position="300"/>
        <end position="327"/>
    </location>
</feature>
<dbReference type="Proteomes" id="UP000059113">
    <property type="component" value="Chromosome"/>
</dbReference>
<proteinExistence type="predicted"/>
<dbReference type="EMBL" id="CP011310">
    <property type="protein sequence ID" value="AKQ41628.2"/>
    <property type="molecule type" value="Genomic_DNA"/>
</dbReference>
<keyword evidence="8" id="KW-0677">Repeat</keyword>
<keyword evidence="10" id="KW-0472">Membrane</keyword>
<dbReference type="Pfam" id="PF13091">
    <property type="entry name" value="PLDc_2"/>
    <property type="match status" value="2"/>
</dbReference>
<dbReference type="GO" id="GO:0032049">
    <property type="term" value="P:cardiolipin biosynthetic process"/>
    <property type="evidence" value="ECO:0007669"/>
    <property type="project" value="UniProtKB-UniRule"/>
</dbReference>
<dbReference type="GO" id="GO:0005886">
    <property type="term" value="C:plasma membrane"/>
    <property type="evidence" value="ECO:0007669"/>
    <property type="project" value="UniProtKB-SubCell"/>
</dbReference>
<evidence type="ECO:0000256" key="5">
    <source>
        <dbReference type="ARBA" id="ARBA00022525"/>
    </source>
</evidence>
<dbReference type="STRING" id="1648404.CP97_05690"/>
<dbReference type="GO" id="GO:0008808">
    <property type="term" value="F:cardiolipin synthase activity"/>
    <property type="evidence" value="ECO:0007669"/>
    <property type="project" value="UniProtKB-UniRule"/>
</dbReference>
<evidence type="ECO:0000256" key="6">
    <source>
        <dbReference type="ARBA" id="ARBA00022679"/>
    </source>
</evidence>
<comment type="subcellular location">
    <subcellularLocation>
        <location evidence="2">Cell membrane</location>
    </subcellularLocation>
    <subcellularLocation>
        <location evidence="3">Secreted</location>
    </subcellularLocation>
</comment>
<keyword evidence="4" id="KW-1003">Cell membrane</keyword>
<sequence>MPPELPLHLERTAKLVENINMFPAVGGNSIELLADYKEVINRLVADIATARHHIHLTTYIFSDDAVGGQIINALRAAAARGVECRILIDALGSYWWSRRVIRELRACGIEVRRALPVSITNMEALRPDLRNHRKLVVIDGKLGYIGSQNIIGAVQTDGRQNKELMVRVLGPIMLQLQSLFANDWFLETGELLGDPALFPVEHSQGTVHAQLVAGGPEYRHFVMSFLLDAIVHAAEHSLVITTPYFVPDEALVLALESAALRGVNVSLILPEKSDHRVVDLAQRSFFVRLLESGVVIHLYGGGFLHAKHVHVDDELSLVGSMNIDLRSLKLNGEAGLLIYDRSFSSRLGAQERQYMAESQIISLKAWRSRSSLQRLAENIARLFSPVL</sequence>
<keyword evidence="14" id="KW-1185">Reference proteome</keyword>
<keyword evidence="6" id="KW-0808">Transferase</keyword>
<keyword evidence="9" id="KW-1133">Transmembrane helix</keyword>
<evidence type="ECO:0000313" key="14">
    <source>
        <dbReference type="Proteomes" id="UP000059113"/>
    </source>
</evidence>
<name>A0A0H4VX19_9SPHN</name>
<keyword evidence="5" id="KW-0964">Secreted</keyword>
<dbReference type="Gene3D" id="3.30.870.10">
    <property type="entry name" value="Endonuclease Chain A"/>
    <property type="match status" value="2"/>
</dbReference>
<evidence type="ECO:0000256" key="4">
    <source>
        <dbReference type="ARBA" id="ARBA00022475"/>
    </source>
</evidence>
<organism evidence="13 14">
    <name type="scientific">Aurantiacibacter atlanticus</name>
    <dbReference type="NCBI Taxonomy" id="1648404"/>
    <lineage>
        <taxon>Bacteria</taxon>
        <taxon>Pseudomonadati</taxon>
        <taxon>Pseudomonadota</taxon>
        <taxon>Alphaproteobacteria</taxon>
        <taxon>Sphingomonadales</taxon>
        <taxon>Erythrobacteraceae</taxon>
        <taxon>Aurantiacibacter</taxon>
    </lineage>
</organism>
<dbReference type="PANTHER" id="PTHR21248:SF22">
    <property type="entry name" value="PHOSPHOLIPASE D"/>
    <property type="match status" value="1"/>
</dbReference>
<reference evidence="14" key="2">
    <citation type="submission" date="2015-04" db="EMBL/GenBank/DDBJ databases">
        <title>The complete genome sequence of Erythrobacter sp. s21-N3.</title>
        <authorList>
            <person name="Zhuang L."/>
            <person name="Liu Y."/>
            <person name="Shao Z."/>
        </authorList>
    </citation>
    <scope>NUCLEOTIDE SEQUENCE [LARGE SCALE GENOMIC DNA]</scope>
    <source>
        <strain evidence="14">s21-N3</strain>
    </source>
</reference>
<comment type="function">
    <text evidence="1">Could be a virulence factor.</text>
</comment>
<evidence type="ECO:0000256" key="1">
    <source>
        <dbReference type="ARBA" id="ARBA00003145"/>
    </source>
</evidence>
<keyword evidence="7" id="KW-0812">Transmembrane</keyword>
<dbReference type="InterPro" id="IPR001736">
    <property type="entry name" value="PLipase_D/transphosphatidylase"/>
</dbReference>
<evidence type="ECO:0000256" key="11">
    <source>
        <dbReference type="NCBIfam" id="TIGR04265"/>
    </source>
</evidence>
<evidence type="ECO:0000256" key="7">
    <source>
        <dbReference type="ARBA" id="ARBA00022692"/>
    </source>
</evidence>
<evidence type="ECO:0000256" key="2">
    <source>
        <dbReference type="ARBA" id="ARBA00004236"/>
    </source>
</evidence>
<dbReference type="GO" id="GO:0005576">
    <property type="term" value="C:extracellular region"/>
    <property type="evidence" value="ECO:0007669"/>
    <property type="project" value="UniProtKB-SubCell"/>
</dbReference>
<gene>
    <name evidence="13" type="ORF">CP97_05690</name>
</gene>
<evidence type="ECO:0000256" key="9">
    <source>
        <dbReference type="ARBA" id="ARBA00022989"/>
    </source>
</evidence>
<dbReference type="CDD" id="cd09158">
    <property type="entry name" value="PLDc_EcCLS_like_2"/>
    <property type="match status" value="1"/>
</dbReference>
<feature type="domain" description="PLD phosphodiesterase" evidence="12">
    <location>
        <begin position="127"/>
        <end position="154"/>
    </location>
</feature>
<evidence type="ECO:0000256" key="10">
    <source>
        <dbReference type="ARBA" id="ARBA00023136"/>
    </source>
</evidence>
<dbReference type="PANTHER" id="PTHR21248">
    <property type="entry name" value="CARDIOLIPIN SYNTHASE"/>
    <property type="match status" value="1"/>
</dbReference>
<dbReference type="PROSITE" id="PS50035">
    <property type="entry name" value="PLD"/>
    <property type="match status" value="2"/>
</dbReference>
<dbReference type="PIRSF" id="PIRSF000850">
    <property type="entry name" value="Phospholipase_D_PSS"/>
    <property type="match status" value="1"/>
</dbReference>
<dbReference type="InterPro" id="IPR022924">
    <property type="entry name" value="Cardiolipin_synthase"/>
</dbReference>
<evidence type="ECO:0000256" key="3">
    <source>
        <dbReference type="ARBA" id="ARBA00004613"/>
    </source>
</evidence>
<accession>A0A0H4VX19</accession>
<dbReference type="SUPFAM" id="SSF56024">
    <property type="entry name" value="Phospholipase D/nuclease"/>
    <property type="match status" value="2"/>
</dbReference>
<evidence type="ECO:0000313" key="13">
    <source>
        <dbReference type="EMBL" id="AKQ41628.2"/>
    </source>
</evidence>
<dbReference type="SMART" id="SM00155">
    <property type="entry name" value="PLDc"/>
    <property type="match status" value="2"/>
</dbReference>
<evidence type="ECO:0000256" key="8">
    <source>
        <dbReference type="ARBA" id="ARBA00022737"/>
    </source>
</evidence>
<evidence type="ECO:0000259" key="12">
    <source>
        <dbReference type="PROSITE" id="PS50035"/>
    </source>
</evidence>
<dbReference type="KEGG" id="ery:CP97_05690"/>
<protein>
    <recommendedName>
        <fullName evidence="11">Cardiolipin synthase</fullName>
        <ecNumber evidence="11">2.7.8.-</ecNumber>
    </recommendedName>
</protein>
<dbReference type="InterPro" id="IPR025202">
    <property type="entry name" value="PLD-like_dom"/>
</dbReference>